<dbReference type="InterPro" id="IPR035445">
    <property type="entry name" value="GYF-like_dom_sf"/>
</dbReference>
<evidence type="ECO:0000256" key="1">
    <source>
        <dbReference type="SAM" id="MobiDB-lite"/>
    </source>
</evidence>
<feature type="region of interest" description="Disordered" evidence="1">
    <location>
        <begin position="230"/>
        <end position="258"/>
    </location>
</feature>
<evidence type="ECO:0000313" key="4">
    <source>
        <dbReference type="Proteomes" id="UP000193689"/>
    </source>
</evidence>
<sequence length="436" mass="49381">MSSRFSAARPKRAGEDYARAHHNANAEPDSKKVKFDVRNPSALAPDAEEEDDAHDAFLEADLDVIRGTAATKRGAVNIDGYDSDSDREELGQRSTGKSKPKDDADMDDMFAEADDDAKDDTVDDTTGKKSKEVRFLDVDQIEGQDLRSKSGGHVRLDNESSDDDDEETIQLAIQEEDVDEEIGAGGLKKHAPKVEAFNLKAEEEEGRFDEAGNFVRKAIDRDAQHDRWLEGLSKRDMKKAAEAHEKREAEMRQKRREEDDLLTSDLLKALALRLERGETALEALARLGKNQTKPKKVPKWKQKKQQKDAMDVDAEKPEESPEQIRIKEAIDAITDSADKLLGRDRPDIYDRVRERLVREWTRETQEPWKEPTPEAENNAAAKMWEYRWTDGRDDADKQGPYDGPTMKAWQDAGYFGEGIEFRAVGDDSWSRIASFI</sequence>
<reference evidence="3 4" key="1">
    <citation type="submission" date="2016-07" db="EMBL/GenBank/DDBJ databases">
        <title>Pervasive Adenine N6-methylation of Active Genes in Fungi.</title>
        <authorList>
            <consortium name="DOE Joint Genome Institute"/>
            <person name="Mondo S.J."/>
            <person name="Dannebaum R.O."/>
            <person name="Kuo R.C."/>
            <person name="Labutti K."/>
            <person name="Haridas S."/>
            <person name="Kuo A."/>
            <person name="Salamov A."/>
            <person name="Ahrendt S.R."/>
            <person name="Lipzen A."/>
            <person name="Sullivan W."/>
            <person name="Andreopoulos W.B."/>
            <person name="Clum A."/>
            <person name="Lindquist E."/>
            <person name="Daum C."/>
            <person name="Ramamoorthy G.K."/>
            <person name="Gryganskyi A."/>
            <person name="Culley D."/>
            <person name="Magnuson J.K."/>
            <person name="James T.Y."/>
            <person name="O'Malley M.A."/>
            <person name="Stajich J.E."/>
            <person name="Spatafora J.W."/>
            <person name="Visel A."/>
            <person name="Grigoriev I.V."/>
        </authorList>
    </citation>
    <scope>NUCLEOTIDE SEQUENCE [LARGE SCALE GENOMIC DNA]</scope>
    <source>
        <strain evidence="3 4">CBS 129021</strain>
    </source>
</reference>
<dbReference type="InterPro" id="IPR039905">
    <property type="entry name" value="CD2BP2/Lin1"/>
</dbReference>
<feature type="compositionally biased region" description="Basic and acidic residues" evidence="1">
    <location>
        <begin position="386"/>
        <end position="399"/>
    </location>
</feature>
<organism evidence="3 4">
    <name type="scientific">Pseudomassariella vexata</name>
    <dbReference type="NCBI Taxonomy" id="1141098"/>
    <lineage>
        <taxon>Eukaryota</taxon>
        <taxon>Fungi</taxon>
        <taxon>Dikarya</taxon>
        <taxon>Ascomycota</taxon>
        <taxon>Pezizomycotina</taxon>
        <taxon>Sordariomycetes</taxon>
        <taxon>Xylariomycetidae</taxon>
        <taxon>Amphisphaeriales</taxon>
        <taxon>Pseudomassariaceae</taxon>
        <taxon>Pseudomassariella</taxon>
    </lineage>
</organism>
<dbReference type="InParanoid" id="A0A1Y2DYY0"/>
<evidence type="ECO:0000313" key="3">
    <source>
        <dbReference type="EMBL" id="ORY64463.1"/>
    </source>
</evidence>
<feature type="region of interest" description="Disordered" evidence="1">
    <location>
        <begin position="285"/>
        <end position="324"/>
    </location>
</feature>
<dbReference type="GO" id="GO:0005682">
    <property type="term" value="C:U5 snRNP"/>
    <property type="evidence" value="ECO:0007669"/>
    <property type="project" value="InterPro"/>
</dbReference>
<dbReference type="RefSeq" id="XP_040715877.1">
    <property type="nucleotide sequence ID" value="XM_040854194.1"/>
</dbReference>
<protein>
    <recommendedName>
        <fullName evidence="2">GYF domain-containing protein</fullName>
    </recommendedName>
</protein>
<feature type="compositionally biased region" description="Acidic residues" evidence="1">
    <location>
        <begin position="46"/>
        <end position="55"/>
    </location>
</feature>
<dbReference type="PANTHER" id="PTHR13138">
    <property type="entry name" value="PROTEIN LIN1"/>
    <property type="match status" value="1"/>
</dbReference>
<feature type="compositionally biased region" description="Basic residues" evidence="1">
    <location>
        <begin position="292"/>
        <end position="304"/>
    </location>
</feature>
<dbReference type="Pfam" id="PF02213">
    <property type="entry name" value="GYF"/>
    <property type="match status" value="1"/>
</dbReference>
<dbReference type="Proteomes" id="UP000193689">
    <property type="component" value="Unassembled WGS sequence"/>
</dbReference>
<feature type="compositionally biased region" description="Basic and acidic residues" evidence="1">
    <location>
        <begin position="28"/>
        <end position="37"/>
    </location>
</feature>
<dbReference type="OrthoDB" id="331341at2759"/>
<accession>A0A1Y2DYY0</accession>
<dbReference type="SUPFAM" id="SSF55277">
    <property type="entry name" value="GYF domain"/>
    <property type="match status" value="1"/>
</dbReference>
<dbReference type="STRING" id="1141098.A0A1Y2DYY0"/>
<feature type="region of interest" description="Disordered" evidence="1">
    <location>
        <begin position="1"/>
        <end position="55"/>
    </location>
</feature>
<keyword evidence="4" id="KW-1185">Reference proteome</keyword>
<dbReference type="PANTHER" id="PTHR13138:SF3">
    <property type="entry name" value="CD2 ANTIGEN CYTOPLASMIC TAIL-BINDING PROTEIN 2"/>
    <property type="match status" value="1"/>
</dbReference>
<feature type="region of interest" description="Disordered" evidence="1">
    <location>
        <begin position="68"/>
        <end position="167"/>
    </location>
</feature>
<feature type="compositionally biased region" description="Acidic residues" evidence="1">
    <location>
        <begin position="104"/>
        <end position="123"/>
    </location>
</feature>
<proteinExistence type="predicted"/>
<dbReference type="Gene3D" id="3.30.1490.40">
    <property type="match status" value="1"/>
</dbReference>
<dbReference type="GeneID" id="63770406"/>
<name>A0A1Y2DYY0_9PEZI</name>
<dbReference type="PROSITE" id="PS50829">
    <property type="entry name" value="GYF"/>
    <property type="match status" value="1"/>
</dbReference>
<feature type="compositionally biased region" description="Basic and acidic residues" evidence="1">
    <location>
        <begin position="305"/>
        <end position="324"/>
    </location>
</feature>
<dbReference type="AlphaFoldDB" id="A0A1Y2DYY0"/>
<gene>
    <name evidence="3" type="ORF">BCR38DRAFT_215581</name>
</gene>
<comment type="caution">
    <text evidence="3">The sequence shown here is derived from an EMBL/GenBank/DDBJ whole genome shotgun (WGS) entry which is preliminary data.</text>
</comment>
<evidence type="ECO:0000259" key="2">
    <source>
        <dbReference type="PROSITE" id="PS50829"/>
    </source>
</evidence>
<feature type="compositionally biased region" description="Basic and acidic residues" evidence="1">
    <location>
        <begin position="144"/>
        <end position="158"/>
    </location>
</feature>
<dbReference type="InterPro" id="IPR003169">
    <property type="entry name" value="GYF"/>
</dbReference>
<feature type="region of interest" description="Disordered" evidence="1">
    <location>
        <begin position="386"/>
        <end position="405"/>
    </location>
</feature>
<feature type="compositionally biased region" description="Basic and acidic residues" evidence="1">
    <location>
        <begin position="125"/>
        <end position="137"/>
    </location>
</feature>
<dbReference type="EMBL" id="MCFJ01000007">
    <property type="protein sequence ID" value="ORY64463.1"/>
    <property type="molecule type" value="Genomic_DNA"/>
</dbReference>
<feature type="domain" description="GYF" evidence="2">
    <location>
        <begin position="381"/>
        <end position="436"/>
    </location>
</feature>